<evidence type="ECO:0000256" key="1">
    <source>
        <dbReference type="SAM" id="MobiDB-lite"/>
    </source>
</evidence>
<keyword evidence="2" id="KW-0812">Transmembrane</keyword>
<keyword evidence="2" id="KW-1133">Transmembrane helix</keyword>
<evidence type="ECO:0000313" key="3">
    <source>
        <dbReference type="EMBL" id="MFC5745543.1"/>
    </source>
</evidence>
<dbReference type="InterPro" id="IPR045924">
    <property type="entry name" value="DUF6343"/>
</dbReference>
<dbReference type="RefSeq" id="WP_378281166.1">
    <property type="nucleotide sequence ID" value="NZ_JBHSON010000008.1"/>
</dbReference>
<accession>A0ABW0ZSX0</accession>
<dbReference type="EMBL" id="JBHSON010000008">
    <property type="protein sequence ID" value="MFC5745543.1"/>
    <property type="molecule type" value="Genomic_DNA"/>
</dbReference>
<organism evidence="3 4">
    <name type="scientific">Actinomadura rugatobispora</name>
    <dbReference type="NCBI Taxonomy" id="1994"/>
    <lineage>
        <taxon>Bacteria</taxon>
        <taxon>Bacillati</taxon>
        <taxon>Actinomycetota</taxon>
        <taxon>Actinomycetes</taxon>
        <taxon>Streptosporangiales</taxon>
        <taxon>Thermomonosporaceae</taxon>
        <taxon>Actinomadura</taxon>
    </lineage>
</organism>
<proteinExistence type="predicted"/>
<dbReference type="Proteomes" id="UP001596074">
    <property type="component" value="Unassembled WGS sequence"/>
</dbReference>
<feature type="transmembrane region" description="Helical" evidence="2">
    <location>
        <begin position="29"/>
        <end position="51"/>
    </location>
</feature>
<feature type="transmembrane region" description="Helical" evidence="2">
    <location>
        <begin position="57"/>
        <end position="80"/>
    </location>
</feature>
<keyword evidence="2" id="KW-0472">Membrane</keyword>
<reference evidence="4" key="1">
    <citation type="journal article" date="2019" name="Int. J. Syst. Evol. Microbiol.">
        <title>The Global Catalogue of Microorganisms (GCM) 10K type strain sequencing project: providing services to taxonomists for standard genome sequencing and annotation.</title>
        <authorList>
            <consortium name="The Broad Institute Genomics Platform"/>
            <consortium name="The Broad Institute Genome Sequencing Center for Infectious Disease"/>
            <person name="Wu L."/>
            <person name="Ma J."/>
        </authorList>
    </citation>
    <scope>NUCLEOTIDE SEQUENCE [LARGE SCALE GENOMIC DNA]</scope>
    <source>
        <strain evidence="4">KCTC 42087</strain>
    </source>
</reference>
<feature type="region of interest" description="Disordered" evidence="1">
    <location>
        <begin position="1"/>
        <end position="20"/>
    </location>
</feature>
<sequence length="85" mass="8424">MDGPGAPGHHRQPAGDEPLTARSPLRLRAVLSTVALLAGAVAAVLFAVAGSHGGGPGAWTAAAICAVIALVALIDIVVIARRARD</sequence>
<evidence type="ECO:0000256" key="2">
    <source>
        <dbReference type="SAM" id="Phobius"/>
    </source>
</evidence>
<comment type="caution">
    <text evidence="3">The sequence shown here is derived from an EMBL/GenBank/DDBJ whole genome shotgun (WGS) entry which is preliminary data.</text>
</comment>
<evidence type="ECO:0000313" key="4">
    <source>
        <dbReference type="Proteomes" id="UP001596074"/>
    </source>
</evidence>
<protein>
    <submittedName>
        <fullName evidence="3">DUF6343 family protein</fullName>
    </submittedName>
</protein>
<name>A0ABW0ZSX0_9ACTN</name>
<dbReference type="Pfam" id="PF19870">
    <property type="entry name" value="DUF6343"/>
    <property type="match status" value="1"/>
</dbReference>
<keyword evidence="4" id="KW-1185">Reference proteome</keyword>
<gene>
    <name evidence="3" type="ORF">ACFPZN_07990</name>
</gene>